<keyword evidence="10" id="KW-1185">Reference proteome</keyword>
<evidence type="ECO:0000256" key="6">
    <source>
        <dbReference type="SAM" id="MobiDB-lite"/>
    </source>
</evidence>
<dbReference type="eggNOG" id="COG0793">
    <property type="taxonomic scope" value="Bacteria"/>
</dbReference>
<evidence type="ECO:0000256" key="1">
    <source>
        <dbReference type="ARBA" id="ARBA00009179"/>
    </source>
</evidence>
<dbReference type="Pfam" id="PF00595">
    <property type="entry name" value="PDZ"/>
    <property type="match status" value="1"/>
</dbReference>
<feature type="region of interest" description="Disordered" evidence="6">
    <location>
        <begin position="615"/>
        <end position="645"/>
    </location>
</feature>
<dbReference type="GO" id="GO:0008236">
    <property type="term" value="F:serine-type peptidase activity"/>
    <property type="evidence" value="ECO:0007669"/>
    <property type="project" value="UniProtKB-KW"/>
</dbReference>
<dbReference type="GO" id="GO:0006508">
    <property type="term" value="P:proteolysis"/>
    <property type="evidence" value="ECO:0007669"/>
    <property type="project" value="UniProtKB-KW"/>
</dbReference>
<keyword evidence="2 5" id="KW-0645">Protease</keyword>
<organism evidence="9 10">
    <name type="scientific">Azoarcus sp. (strain BH72)</name>
    <dbReference type="NCBI Taxonomy" id="418699"/>
    <lineage>
        <taxon>Bacteria</taxon>
        <taxon>Pseudomonadati</taxon>
        <taxon>Pseudomonadota</taxon>
        <taxon>Betaproteobacteria</taxon>
        <taxon>Rhodocyclales</taxon>
        <taxon>Zoogloeaceae</taxon>
        <taxon>Azoarcus</taxon>
    </lineage>
</organism>
<dbReference type="PANTHER" id="PTHR32060">
    <property type="entry name" value="TAIL-SPECIFIC PROTEASE"/>
    <property type="match status" value="1"/>
</dbReference>
<keyword evidence="3 5" id="KW-0378">Hydrolase</keyword>
<dbReference type="InterPro" id="IPR020992">
    <property type="entry name" value="Tail_Prtase_C"/>
</dbReference>
<dbReference type="SUPFAM" id="SSF50156">
    <property type="entry name" value="PDZ domain-like"/>
    <property type="match status" value="1"/>
</dbReference>
<feature type="chain" id="PRO_5002635348" evidence="7">
    <location>
        <begin position="19"/>
        <end position="698"/>
    </location>
</feature>
<evidence type="ECO:0000256" key="2">
    <source>
        <dbReference type="ARBA" id="ARBA00022670"/>
    </source>
</evidence>
<keyword evidence="4 5" id="KW-0720">Serine protease</keyword>
<dbReference type="Gene3D" id="3.90.226.10">
    <property type="entry name" value="2-enoyl-CoA Hydratase, Chain A, domain 1"/>
    <property type="match status" value="1"/>
</dbReference>
<dbReference type="STRING" id="62928.azo2338"/>
<reference evidence="9 10" key="1">
    <citation type="journal article" date="2006" name="Nat. Biotechnol.">
        <title>Complete genome of the mutualistic, N2-fixing grass endophyte Azoarcus sp. strain BH72.</title>
        <authorList>
            <person name="Krause A."/>
            <person name="Ramakumar A."/>
            <person name="Bartels D."/>
            <person name="Battistoni F."/>
            <person name="Bekel T."/>
            <person name="Boch J."/>
            <person name="Boehm M."/>
            <person name="Friedrich F."/>
            <person name="Hurek T."/>
            <person name="Krause L."/>
            <person name="Linke B."/>
            <person name="McHardy A.C."/>
            <person name="Sarkar A."/>
            <person name="Schneiker S."/>
            <person name="Syed A.A."/>
            <person name="Thauer R."/>
            <person name="Vorhoelter F.-J."/>
            <person name="Weidner S."/>
            <person name="Puehler A."/>
            <person name="Reinhold-Hurek B."/>
            <person name="Kaiser O."/>
            <person name="Goesmann A."/>
        </authorList>
    </citation>
    <scope>NUCLEOTIDE SEQUENCE [LARGE SCALE GENOMIC DNA]</scope>
    <source>
        <strain evidence="9 10">BH72</strain>
    </source>
</reference>
<dbReference type="KEGG" id="azo:azo2338"/>
<dbReference type="Gene3D" id="2.30.42.10">
    <property type="match status" value="1"/>
</dbReference>
<dbReference type="SMART" id="SM00245">
    <property type="entry name" value="TSPc"/>
    <property type="match status" value="1"/>
</dbReference>
<dbReference type="GO" id="GO:0030288">
    <property type="term" value="C:outer membrane-bounded periplasmic space"/>
    <property type="evidence" value="ECO:0007669"/>
    <property type="project" value="TreeGrafter"/>
</dbReference>
<dbReference type="FunFam" id="3.90.226.10:FF:000090">
    <property type="entry name" value="Tail-specific protease"/>
    <property type="match status" value="1"/>
</dbReference>
<evidence type="ECO:0000313" key="10">
    <source>
        <dbReference type="Proteomes" id="UP000002588"/>
    </source>
</evidence>
<dbReference type="EC" id="3.4.21.-" evidence="9"/>
<comment type="similarity">
    <text evidence="1 5">Belongs to the peptidase S41A family.</text>
</comment>
<dbReference type="MEROPS" id="S41.001"/>
<dbReference type="RefSeq" id="WP_011766069.1">
    <property type="nucleotide sequence ID" value="NC_008702.1"/>
</dbReference>
<dbReference type="InterPro" id="IPR005151">
    <property type="entry name" value="Tail-specific_protease"/>
</dbReference>
<dbReference type="CDD" id="cd07560">
    <property type="entry name" value="Peptidase_S41_CPP"/>
    <property type="match status" value="1"/>
</dbReference>
<dbReference type="InterPro" id="IPR001478">
    <property type="entry name" value="PDZ"/>
</dbReference>
<dbReference type="SUPFAM" id="SSF52096">
    <property type="entry name" value="ClpP/crotonase"/>
    <property type="match status" value="1"/>
</dbReference>
<accession>A1K800</accession>
<dbReference type="Pfam" id="PF11818">
    <property type="entry name" value="DUF3340"/>
    <property type="match status" value="1"/>
</dbReference>
<dbReference type="EMBL" id="AM406670">
    <property type="protein sequence ID" value="CAL94955.1"/>
    <property type="molecule type" value="Genomic_DNA"/>
</dbReference>
<feature type="compositionally biased region" description="Basic and acidic residues" evidence="6">
    <location>
        <begin position="615"/>
        <end position="628"/>
    </location>
</feature>
<dbReference type="InterPro" id="IPR004447">
    <property type="entry name" value="Peptidase_S41A"/>
</dbReference>
<evidence type="ECO:0000256" key="7">
    <source>
        <dbReference type="SAM" id="SignalP"/>
    </source>
</evidence>
<sequence length="698" mass="76495">MNRKLPWIVLLLSATLHAAEPQVATPLQPAATQAEAAALSARLLGRFHYQPTPLDDALSARILDRYLKALDPERVYFVQADIERYAAARTTLDDAIREQDLRLPFEIFALYQTRLRERLALARELAAGSFDFSTDEQYRFVRTDEPWPANEAAARELWRKRVKNDWLRLKLAGKDDKGIRDTLTKRYDSLLTRATRIKSEDVFQTFMNAYATSIEPHTNYLGPRASEDFEISMRLSLVGIGAVLQERDDYIVIRELVPGGPAARSTQLAIGDRILGVGQGEQPPVEVLGWRVDDVVALIRGNKDTVVVLDVLPAEAGPDGAHKKVKLVRDTINLEKQAASKSVIDAGPPEAPRKVGVITLPAFYQDVAARGAGGDYRSASRDVARLLRELKAEGADAVLIDLRNNGGGSLDEAVRLTGLFIDTGPVVQQRSAQGQIRVERDADAGQVWDGPLGVLINRASASASEIFAGAIQDYGRGVLIGEQSFGKGTVQTLVDLDEMARNSKPTYGELKMTIAQFYRVNGESTQLRGVSPDIGLPSLLDADRFGESGFDNALPWTRIDPAPHKAAGGIPALVPTLQQRHLARIANDAAFRNLQQDVTEVAAQRKKLDISLNEAERRRERAEQERKLRANANAADEDNGDDGLLAGERSLDAELAAEQLRKKAPDVLLNEAARIVGDLATLQRSEANVAAGGRRSLN</sequence>
<protein>
    <submittedName>
        <fullName evidence="9">Tail-specific penicillin-binding protein protease</fullName>
        <ecNumber evidence="9">3.4.21.-</ecNumber>
    </submittedName>
</protein>
<dbReference type="PANTHER" id="PTHR32060:SF22">
    <property type="entry name" value="CARBOXYL-TERMINAL-PROCESSING PEPTIDASE 3, CHLOROPLASTIC"/>
    <property type="match status" value="1"/>
</dbReference>
<name>A1K800_AZOSB</name>
<dbReference type="AlphaFoldDB" id="A1K800"/>
<dbReference type="Pfam" id="PF03572">
    <property type="entry name" value="Peptidase_S41"/>
    <property type="match status" value="1"/>
</dbReference>
<evidence type="ECO:0000313" key="9">
    <source>
        <dbReference type="EMBL" id="CAL94955.1"/>
    </source>
</evidence>
<proteinExistence type="inferred from homology"/>
<feature type="domain" description="PDZ" evidence="8">
    <location>
        <begin position="230"/>
        <end position="308"/>
    </location>
</feature>
<dbReference type="InterPro" id="IPR040573">
    <property type="entry name" value="TSP_N"/>
</dbReference>
<dbReference type="InterPro" id="IPR036034">
    <property type="entry name" value="PDZ_sf"/>
</dbReference>
<feature type="signal peptide" evidence="7">
    <location>
        <begin position="1"/>
        <end position="18"/>
    </location>
</feature>
<dbReference type="GO" id="GO:0004175">
    <property type="term" value="F:endopeptidase activity"/>
    <property type="evidence" value="ECO:0007669"/>
    <property type="project" value="TreeGrafter"/>
</dbReference>
<dbReference type="Pfam" id="PF17804">
    <property type="entry name" value="TSP_NTD"/>
    <property type="match status" value="1"/>
</dbReference>
<gene>
    <name evidence="9" type="primary">prc</name>
    <name evidence="9" type="ordered locus">azo2338</name>
</gene>
<keyword evidence="7" id="KW-0732">Signal</keyword>
<dbReference type="PROSITE" id="PS50106">
    <property type="entry name" value="PDZ"/>
    <property type="match status" value="1"/>
</dbReference>
<dbReference type="Proteomes" id="UP000002588">
    <property type="component" value="Chromosome"/>
</dbReference>
<dbReference type="SMART" id="SM00228">
    <property type="entry name" value="PDZ"/>
    <property type="match status" value="1"/>
</dbReference>
<dbReference type="InterPro" id="IPR029045">
    <property type="entry name" value="ClpP/crotonase-like_dom_sf"/>
</dbReference>
<evidence type="ECO:0000256" key="5">
    <source>
        <dbReference type="RuleBase" id="RU004404"/>
    </source>
</evidence>
<dbReference type="HOGENOM" id="CLU_016199_1_0_4"/>
<dbReference type="NCBIfam" id="TIGR00225">
    <property type="entry name" value="prc"/>
    <property type="match status" value="1"/>
</dbReference>
<dbReference type="GO" id="GO:0007165">
    <property type="term" value="P:signal transduction"/>
    <property type="evidence" value="ECO:0007669"/>
    <property type="project" value="TreeGrafter"/>
</dbReference>
<evidence type="ECO:0000259" key="8">
    <source>
        <dbReference type="PROSITE" id="PS50106"/>
    </source>
</evidence>
<evidence type="ECO:0000256" key="4">
    <source>
        <dbReference type="ARBA" id="ARBA00022825"/>
    </source>
</evidence>
<evidence type="ECO:0000256" key="3">
    <source>
        <dbReference type="ARBA" id="ARBA00022801"/>
    </source>
</evidence>